<organism evidence="1 2">
    <name type="scientific">Diphasiastrum complanatum</name>
    <name type="common">Issler's clubmoss</name>
    <name type="synonym">Lycopodium complanatum</name>
    <dbReference type="NCBI Taxonomy" id="34168"/>
    <lineage>
        <taxon>Eukaryota</taxon>
        <taxon>Viridiplantae</taxon>
        <taxon>Streptophyta</taxon>
        <taxon>Embryophyta</taxon>
        <taxon>Tracheophyta</taxon>
        <taxon>Lycopodiopsida</taxon>
        <taxon>Lycopodiales</taxon>
        <taxon>Lycopodiaceae</taxon>
        <taxon>Lycopodioideae</taxon>
        <taxon>Diphasiastrum</taxon>
    </lineage>
</organism>
<sequence>MLLCLLSRLLLSGNPSLNGDLREDSYYSQQAKVHRLALMPTSPPKQQICLLQVTEYPYHLHKRIMFDMIAKNLTSFNYLSSDNNEKHDFPSYMHMSNPTLLSKNSLTPLSNLSKQQQ</sequence>
<dbReference type="Proteomes" id="UP001162992">
    <property type="component" value="Chromosome 21"/>
</dbReference>
<comment type="caution">
    <text evidence="1">The sequence shown here is derived from an EMBL/GenBank/DDBJ whole genome shotgun (WGS) entry which is preliminary data.</text>
</comment>
<proteinExistence type="predicted"/>
<evidence type="ECO:0000313" key="2">
    <source>
        <dbReference type="Proteomes" id="UP001162992"/>
    </source>
</evidence>
<protein>
    <submittedName>
        <fullName evidence="1">Uncharacterized protein</fullName>
    </submittedName>
</protein>
<accession>A0ACC2AH83</accession>
<reference evidence="2" key="1">
    <citation type="journal article" date="2024" name="Proc. Natl. Acad. Sci. U.S.A.">
        <title>Extraordinary preservation of gene collinearity over three hundred million years revealed in homosporous lycophytes.</title>
        <authorList>
            <person name="Li C."/>
            <person name="Wickell D."/>
            <person name="Kuo L.Y."/>
            <person name="Chen X."/>
            <person name="Nie B."/>
            <person name="Liao X."/>
            <person name="Peng D."/>
            <person name="Ji J."/>
            <person name="Jenkins J."/>
            <person name="Williams M."/>
            <person name="Shu S."/>
            <person name="Plott C."/>
            <person name="Barry K."/>
            <person name="Rajasekar S."/>
            <person name="Grimwood J."/>
            <person name="Han X."/>
            <person name="Sun S."/>
            <person name="Hou Z."/>
            <person name="He W."/>
            <person name="Dai G."/>
            <person name="Sun C."/>
            <person name="Schmutz J."/>
            <person name="Leebens-Mack J.H."/>
            <person name="Li F.W."/>
            <person name="Wang L."/>
        </authorList>
    </citation>
    <scope>NUCLEOTIDE SEQUENCE [LARGE SCALE GENOMIC DNA]</scope>
    <source>
        <strain evidence="2">cv. PW_Plant_1</strain>
    </source>
</reference>
<gene>
    <name evidence="1" type="ORF">O6H91_21G003600</name>
</gene>
<dbReference type="EMBL" id="CM055112">
    <property type="protein sequence ID" value="KAJ7516904.1"/>
    <property type="molecule type" value="Genomic_DNA"/>
</dbReference>
<name>A0ACC2AH83_DIPCM</name>
<evidence type="ECO:0000313" key="1">
    <source>
        <dbReference type="EMBL" id="KAJ7516904.1"/>
    </source>
</evidence>
<keyword evidence="2" id="KW-1185">Reference proteome</keyword>